<reference evidence="7 8" key="1">
    <citation type="submission" date="2021-06" db="EMBL/GenBank/DDBJ databases">
        <authorList>
            <person name="Sun Q."/>
            <person name="Li D."/>
        </authorList>
    </citation>
    <scope>NUCLEOTIDE SEQUENCE [LARGE SCALE GENOMIC DNA]</scope>
    <source>
        <strain evidence="7 8">MSJ-2</strain>
    </source>
</reference>
<gene>
    <name evidence="6" type="primary">coaX</name>
    <name evidence="7" type="ORF">KQI82_10085</name>
</gene>
<comment type="caution">
    <text evidence="6">Lacks conserved residue(s) required for the propagation of feature annotation.</text>
</comment>
<keyword evidence="5 6" id="KW-0067">ATP-binding</keyword>
<dbReference type="Pfam" id="PF03309">
    <property type="entry name" value="Pan_kinase"/>
    <property type="match status" value="1"/>
</dbReference>
<evidence type="ECO:0000256" key="2">
    <source>
        <dbReference type="ARBA" id="ARBA00022679"/>
    </source>
</evidence>
<keyword evidence="6" id="KW-0173">Coenzyme A biosynthesis</keyword>
<dbReference type="HAMAP" id="MF_01274">
    <property type="entry name" value="Pantothen_kinase_3"/>
    <property type="match status" value="1"/>
</dbReference>
<dbReference type="CDD" id="cd24015">
    <property type="entry name" value="ASKHA_NBD_PanK-III"/>
    <property type="match status" value="1"/>
</dbReference>
<feature type="binding site" evidence="6">
    <location>
        <position position="133"/>
    </location>
    <ligand>
        <name>ATP</name>
        <dbReference type="ChEBI" id="CHEBI:30616"/>
    </ligand>
</feature>
<organism evidence="7 8">
    <name type="scientific">Dysosmobacter acutus</name>
    <dbReference type="NCBI Taxonomy" id="2841504"/>
    <lineage>
        <taxon>Bacteria</taxon>
        <taxon>Bacillati</taxon>
        <taxon>Bacillota</taxon>
        <taxon>Clostridia</taxon>
        <taxon>Eubacteriales</taxon>
        <taxon>Oscillospiraceae</taxon>
        <taxon>Dysosmobacter</taxon>
    </lineage>
</organism>
<comment type="cofactor">
    <cofactor evidence="6">
        <name>NH4(+)</name>
        <dbReference type="ChEBI" id="CHEBI:28938"/>
    </cofactor>
    <cofactor evidence="6">
        <name>K(+)</name>
        <dbReference type="ChEBI" id="CHEBI:29103"/>
    </cofactor>
    <text evidence="6">A monovalent cation. Ammonium or potassium.</text>
</comment>
<dbReference type="PANTHER" id="PTHR34265:SF1">
    <property type="entry name" value="TYPE III PANTOTHENATE KINASE"/>
    <property type="match status" value="1"/>
</dbReference>
<dbReference type="NCBIfam" id="NF009855">
    <property type="entry name" value="PRK13321.1"/>
    <property type="match status" value="1"/>
</dbReference>
<proteinExistence type="inferred from homology"/>
<comment type="function">
    <text evidence="6">Catalyzes the phosphorylation of pantothenate (Pan), the first step in CoA biosynthesis.</text>
</comment>
<comment type="caution">
    <text evidence="7">The sequence shown here is derived from an EMBL/GenBank/DDBJ whole genome shotgun (WGS) entry which is preliminary data.</text>
</comment>
<dbReference type="RefSeq" id="WP_216632632.1">
    <property type="nucleotide sequence ID" value="NZ_JAHLQN010000001.1"/>
</dbReference>
<comment type="pathway">
    <text evidence="6">Cofactor biosynthesis; coenzyme A biosynthesis; CoA from (R)-pantothenate: step 1/5.</text>
</comment>
<evidence type="ECO:0000256" key="1">
    <source>
        <dbReference type="ARBA" id="ARBA00004496"/>
    </source>
</evidence>
<dbReference type="Proteomes" id="UP000787672">
    <property type="component" value="Unassembled WGS sequence"/>
</dbReference>
<keyword evidence="4 6" id="KW-0418">Kinase</keyword>
<dbReference type="EC" id="2.7.1.33" evidence="6"/>
<feature type="binding site" evidence="6">
    <location>
        <position position="130"/>
    </location>
    <ligand>
        <name>K(+)</name>
        <dbReference type="ChEBI" id="CHEBI:29103"/>
    </ligand>
</feature>
<protein>
    <recommendedName>
        <fullName evidence="6">Type III pantothenate kinase</fullName>
        <ecNumber evidence="6">2.7.1.33</ecNumber>
    </recommendedName>
    <alternativeName>
        <fullName evidence="6">PanK-III</fullName>
    </alternativeName>
    <alternativeName>
        <fullName evidence="6">Pantothenic acid kinase</fullName>
    </alternativeName>
</protein>
<feature type="binding site" evidence="6">
    <location>
        <begin position="6"/>
        <end position="13"/>
    </location>
    <ligand>
        <name>ATP</name>
        <dbReference type="ChEBI" id="CHEBI:30616"/>
    </ligand>
</feature>
<dbReference type="NCBIfam" id="TIGR00671">
    <property type="entry name" value="baf"/>
    <property type="match status" value="1"/>
</dbReference>
<dbReference type="EMBL" id="JAHLQN010000001">
    <property type="protein sequence ID" value="MBU5627256.1"/>
    <property type="molecule type" value="Genomic_DNA"/>
</dbReference>
<comment type="similarity">
    <text evidence="6">Belongs to the type III pantothenate kinase family.</text>
</comment>
<name>A0ABS6FAD5_9FIRM</name>
<feature type="active site" description="Proton acceptor" evidence="6">
    <location>
        <position position="110"/>
    </location>
</feature>
<evidence type="ECO:0000256" key="5">
    <source>
        <dbReference type="ARBA" id="ARBA00022840"/>
    </source>
</evidence>
<comment type="subunit">
    <text evidence="6">Homodimer.</text>
</comment>
<comment type="catalytic activity">
    <reaction evidence="6">
        <text>(R)-pantothenate + ATP = (R)-4'-phosphopantothenate + ADP + H(+)</text>
        <dbReference type="Rhea" id="RHEA:16373"/>
        <dbReference type="ChEBI" id="CHEBI:10986"/>
        <dbReference type="ChEBI" id="CHEBI:15378"/>
        <dbReference type="ChEBI" id="CHEBI:29032"/>
        <dbReference type="ChEBI" id="CHEBI:30616"/>
        <dbReference type="ChEBI" id="CHEBI:456216"/>
        <dbReference type="EC" id="2.7.1.33"/>
    </reaction>
</comment>
<feature type="binding site" evidence="6">
    <location>
        <position position="185"/>
    </location>
    <ligand>
        <name>substrate</name>
    </ligand>
</feature>
<comment type="subcellular location">
    <subcellularLocation>
        <location evidence="1 6">Cytoplasm</location>
    </subcellularLocation>
</comment>
<feature type="binding site" evidence="6">
    <location>
        <begin position="108"/>
        <end position="111"/>
    </location>
    <ligand>
        <name>substrate</name>
    </ligand>
</feature>
<keyword evidence="3 6" id="KW-0547">Nucleotide-binding</keyword>
<evidence type="ECO:0000256" key="4">
    <source>
        <dbReference type="ARBA" id="ARBA00022777"/>
    </source>
</evidence>
<keyword evidence="2 6" id="KW-0808">Transferase</keyword>
<dbReference type="InterPro" id="IPR004619">
    <property type="entry name" value="Type_III_PanK"/>
</dbReference>
<keyword evidence="6" id="KW-0963">Cytoplasm</keyword>
<keyword evidence="8" id="KW-1185">Reference proteome</keyword>
<keyword evidence="6" id="KW-0630">Potassium</keyword>
<accession>A0ABS6FAD5</accession>
<evidence type="ECO:0000313" key="8">
    <source>
        <dbReference type="Proteomes" id="UP000787672"/>
    </source>
</evidence>
<evidence type="ECO:0000256" key="6">
    <source>
        <dbReference type="HAMAP-Rule" id="MF_01274"/>
    </source>
</evidence>
<dbReference type="GO" id="GO:0004594">
    <property type="term" value="F:pantothenate kinase activity"/>
    <property type="evidence" value="ECO:0007669"/>
    <property type="project" value="UniProtKB-EC"/>
</dbReference>
<evidence type="ECO:0000256" key="3">
    <source>
        <dbReference type="ARBA" id="ARBA00022741"/>
    </source>
</evidence>
<sequence length="261" mass="27983">MLLAIDIGNSTTSIGLFDQTKELRFLASLDTDSKKTADQISIDLMNLFTLYHYAVSDVTGAIFCSVVPPMNFMMEKALTRLLGKPPMMVGPGVKTGLNIRMEIHSQLGADIVADAVSALAKYPAPSVVIDMGTATTIGLISADRTYQGGLLLPGVRISLDALSDHAAQLPDISLQHPKSLIGKNTEDCMRSGIVYGTAAMIDGIVQRIEEQLGQSVTVVATGGNAPVIVRYCKTDIIYDKYLLMEGLWQIYQKNKQGGGGA</sequence>
<keyword evidence="6" id="KW-0479">Metal-binding</keyword>
<evidence type="ECO:0000313" key="7">
    <source>
        <dbReference type="EMBL" id="MBU5627256.1"/>
    </source>
</evidence>
<dbReference type="PANTHER" id="PTHR34265">
    <property type="entry name" value="TYPE III PANTOTHENATE KINASE"/>
    <property type="match status" value="1"/>
</dbReference>